<feature type="compositionally biased region" description="Basic and acidic residues" evidence="10">
    <location>
        <begin position="812"/>
        <end position="825"/>
    </location>
</feature>
<dbReference type="CDD" id="cd17546">
    <property type="entry name" value="REC_hyHK_CKI1_RcsC-like"/>
    <property type="match status" value="1"/>
</dbReference>
<evidence type="ECO:0000256" key="7">
    <source>
        <dbReference type="ARBA" id="ARBA00023242"/>
    </source>
</evidence>
<dbReference type="eggNOG" id="KOG0519">
    <property type="taxonomic scope" value="Eukaryota"/>
</dbReference>
<feature type="region of interest" description="Disordered" evidence="10">
    <location>
        <begin position="341"/>
        <end position="379"/>
    </location>
</feature>
<feature type="compositionally biased region" description="Polar residues" evidence="10">
    <location>
        <begin position="167"/>
        <end position="177"/>
    </location>
</feature>
<dbReference type="SUPFAM" id="SSF52172">
    <property type="entry name" value="CheY-like"/>
    <property type="match status" value="1"/>
</dbReference>
<evidence type="ECO:0000256" key="8">
    <source>
        <dbReference type="ARBA" id="ARBA00062171"/>
    </source>
</evidence>
<evidence type="ECO:0000313" key="13">
    <source>
        <dbReference type="Proteomes" id="UP000009131"/>
    </source>
</evidence>
<dbReference type="Pfam" id="PF00447">
    <property type="entry name" value="HSF_DNA-bind"/>
    <property type="match status" value="1"/>
</dbReference>
<feature type="compositionally biased region" description="Polar residues" evidence="10">
    <location>
        <begin position="1"/>
        <end position="11"/>
    </location>
</feature>
<dbReference type="GO" id="GO:0003700">
    <property type="term" value="F:DNA-binding transcription factor activity"/>
    <property type="evidence" value="ECO:0007669"/>
    <property type="project" value="InterPro"/>
</dbReference>
<evidence type="ECO:0000256" key="5">
    <source>
        <dbReference type="ARBA" id="ARBA00023125"/>
    </source>
</evidence>
<dbReference type="SMART" id="SM00448">
    <property type="entry name" value="REC"/>
    <property type="match status" value="1"/>
</dbReference>
<feature type="region of interest" description="Disordered" evidence="10">
    <location>
        <begin position="515"/>
        <end position="542"/>
    </location>
</feature>
<evidence type="ECO:0000256" key="10">
    <source>
        <dbReference type="SAM" id="MobiDB-lite"/>
    </source>
</evidence>
<dbReference type="Gene3D" id="1.10.10.10">
    <property type="entry name" value="Winged helix-like DNA-binding domain superfamily/Winged helix DNA-binding domain"/>
    <property type="match status" value="1"/>
</dbReference>
<evidence type="ECO:0000256" key="2">
    <source>
        <dbReference type="ARBA" id="ARBA00022553"/>
    </source>
</evidence>
<feature type="domain" description="Response regulatory" evidence="11">
    <location>
        <begin position="617"/>
        <end position="731"/>
    </location>
</feature>
<dbReference type="GO" id="GO:0005634">
    <property type="term" value="C:nucleus"/>
    <property type="evidence" value="ECO:0007669"/>
    <property type="project" value="UniProtKB-SubCell"/>
</dbReference>
<dbReference type="OMA" id="AQMNEIS"/>
<reference evidence="12 13" key="2">
    <citation type="journal article" date="2012" name="Open Biol.">
        <title>Characteristics of nucleosomes and linker DNA regions on the genome of the basidiomycete Mixia osmundae revealed by mono- and dinucleosome mapping.</title>
        <authorList>
            <person name="Nishida H."/>
            <person name="Kondo S."/>
            <person name="Matsumoto T."/>
            <person name="Suzuki Y."/>
            <person name="Yoshikawa H."/>
            <person name="Taylor T.D."/>
            <person name="Sugiyama J."/>
        </authorList>
    </citation>
    <scope>NUCLEOTIDE SEQUENCE [LARGE SCALE GENOMIC DNA]</scope>
    <source>
        <strain evidence="13">CBS 9802 / IAM 14324 / JCM 22182 / KY 12970</strain>
    </source>
</reference>
<dbReference type="PANTHER" id="PTHR45339:SF1">
    <property type="entry name" value="HYBRID SIGNAL TRANSDUCTION HISTIDINE KINASE J"/>
    <property type="match status" value="1"/>
</dbReference>
<feature type="compositionally biased region" description="Polar residues" evidence="10">
    <location>
        <begin position="189"/>
        <end position="201"/>
    </location>
</feature>
<dbReference type="FunFam" id="1.10.10.10:FF:000027">
    <property type="entry name" value="Heat shock transcription factor 1"/>
    <property type="match status" value="1"/>
</dbReference>
<sequence length="825" mass="89373">MSSYDSGSQSYAPPGSSGGRHGYSAPSFGTNGRSGAAQAHTPSYHQQQLPPLSSLSAAGAQHIHTYSHAPLSPRSAHYQQQYQYQNTRHSPSVSSSASSSSKSVSELLQQQQQQQQRLPPIGQLTGRSPSGSSPSAAGYFHPGDRSFEGQMNAPLPPMSPAAMLSRPATNPPRSRSVSYRAGIPDDRSPQQTGFSSGQSPLGRSETRGRAFAGKADEEEARDDLDETPASVAPPSRVAAGPSEFVKKLFKMLEEGQYHEVVSWSSTGDSFLVKDMNSFTTNILPRHFKHSNFASFVRQLNKYDFHKVKSVEGEASLYGDHTWEFRHPDFRANAKHALDRIKRKGPQGSKASAAATNANGPSGALNSGKASPAPTPVTPNVNTDLENLITGGSTEAAMLAMKAQLDQLIFGQGLANEKINDLTREHQAVISELVTFQKNLVAQDALMQNLLQYLVTMESDKAQASAAAEGVAPRPYTPSDQTQRLISSYNEVARASFDQMQEITRRASLFSQNLPEAARHPHPPMNGSYASQPPVDPHVDPEAGKPAVRVVTLGQLRPRDGTDEYTAQDSQQIPNLTNPFSSDPQKSMEEPSASGERRGSTLRIRRGTYIPGWSVPPKVLLVEDDAVSRRLSSKFLQVFGCTIDVAVDGVAAVNKMNMDKYDLVLMDIVMPNLDGVSAASLIRQFDSLTPIISMTSNSNPNEILNYFSHGMNDILPKPFTKEGLLGMLEKHLIHLKQMQQLADIPRGISVGEAQIPNGLVSLTGSGDDKNNPFATMGIGESEYLAMLQGLVNVDSPNPSPSHKRHASDLPTSDDAKRGRFQEIETN</sequence>
<dbReference type="SMART" id="SM00415">
    <property type="entry name" value="HSF"/>
    <property type="match status" value="1"/>
</dbReference>
<keyword evidence="3" id="KW-0902">Two-component regulatory system</keyword>
<feature type="compositionally biased region" description="Polar residues" evidence="10">
    <location>
        <begin position="564"/>
        <end position="584"/>
    </location>
</feature>
<dbReference type="PROSITE" id="PS50110">
    <property type="entry name" value="RESPONSE_REGULATORY"/>
    <property type="match status" value="1"/>
</dbReference>
<keyword evidence="13" id="KW-1185">Reference proteome</keyword>
<dbReference type="PRINTS" id="PR00056">
    <property type="entry name" value="HSFDOMAIN"/>
</dbReference>
<evidence type="ECO:0000259" key="11">
    <source>
        <dbReference type="PROSITE" id="PS50110"/>
    </source>
</evidence>
<comment type="subunit">
    <text evidence="8">Homotrimer. Homotrimerization increases the affinity of HSF1 to DNA. Interacts with transcriptional coregulator SSA1 on chromatin.</text>
</comment>
<dbReference type="FunCoup" id="G7E4F3">
    <property type="interactions" value="187"/>
</dbReference>
<feature type="region of interest" description="Disordered" evidence="10">
    <location>
        <begin position="790"/>
        <end position="825"/>
    </location>
</feature>
<dbReference type="InterPro" id="IPR000232">
    <property type="entry name" value="HSF_DNA-bd"/>
</dbReference>
<comment type="caution">
    <text evidence="12">The sequence shown here is derived from an EMBL/GenBank/DDBJ whole genome shotgun (WGS) entry which is preliminary data.</text>
</comment>
<dbReference type="HOGENOM" id="CLU_008776_1_2_1"/>
<feature type="compositionally biased region" description="Polar residues" evidence="10">
    <location>
        <begin position="77"/>
        <end position="89"/>
    </location>
</feature>
<dbReference type="InterPro" id="IPR036390">
    <property type="entry name" value="WH_DNA-bd_sf"/>
</dbReference>
<evidence type="ECO:0000256" key="3">
    <source>
        <dbReference type="ARBA" id="ARBA00023012"/>
    </source>
</evidence>
<dbReference type="Gene3D" id="3.40.50.2300">
    <property type="match status" value="1"/>
</dbReference>
<dbReference type="InParanoid" id="G7E4F3"/>
<dbReference type="SUPFAM" id="SSF46785">
    <property type="entry name" value="Winged helix' DNA-binding domain"/>
    <property type="match status" value="1"/>
</dbReference>
<dbReference type="GO" id="GO:0000160">
    <property type="term" value="P:phosphorelay signal transduction system"/>
    <property type="evidence" value="ECO:0007669"/>
    <property type="project" value="UniProtKB-KW"/>
</dbReference>
<keyword evidence="5" id="KW-0238">DNA-binding</keyword>
<keyword evidence="2 9" id="KW-0597">Phosphoprotein</keyword>
<keyword evidence="4" id="KW-0805">Transcription regulation</keyword>
<reference evidence="12 13" key="1">
    <citation type="journal article" date="2011" name="J. Gen. Appl. Microbiol.">
        <title>Draft genome sequencing of the enigmatic basidiomycete Mixia osmundae.</title>
        <authorList>
            <person name="Nishida H."/>
            <person name="Nagatsuka Y."/>
            <person name="Sugiyama J."/>
        </authorList>
    </citation>
    <scope>NUCLEOTIDE SEQUENCE [LARGE SCALE GENOMIC DNA]</scope>
    <source>
        <strain evidence="13">CBS 9802 / IAM 14324 / JCM 22182 / KY 12970</strain>
    </source>
</reference>
<evidence type="ECO:0000256" key="6">
    <source>
        <dbReference type="ARBA" id="ARBA00023163"/>
    </source>
</evidence>
<dbReference type="AlphaFoldDB" id="G7E4F3"/>
<gene>
    <name evidence="12" type="primary">Mo04392</name>
    <name evidence="12" type="ORF">E5Q_04392</name>
</gene>
<dbReference type="InterPro" id="IPR036388">
    <property type="entry name" value="WH-like_DNA-bd_sf"/>
</dbReference>
<dbReference type="eggNOG" id="KOG0627">
    <property type="taxonomic scope" value="Eukaryota"/>
</dbReference>
<protein>
    <recommendedName>
        <fullName evidence="11">Response regulatory domain-containing protein</fullName>
    </recommendedName>
</protein>
<feature type="compositionally biased region" description="Low complexity" evidence="10">
    <location>
        <begin position="228"/>
        <end position="237"/>
    </location>
</feature>
<feature type="compositionally biased region" description="Low complexity" evidence="10">
    <location>
        <begin position="90"/>
        <end position="116"/>
    </location>
</feature>
<feature type="region of interest" description="Disordered" evidence="10">
    <location>
        <begin position="554"/>
        <end position="600"/>
    </location>
</feature>
<dbReference type="InterPro" id="IPR001789">
    <property type="entry name" value="Sig_transdc_resp-reg_receiver"/>
</dbReference>
<feature type="modified residue" description="4-aspartylphosphate" evidence="9">
    <location>
        <position position="666"/>
    </location>
</feature>
<dbReference type="RefSeq" id="XP_014564830.1">
    <property type="nucleotide sequence ID" value="XM_014709344.1"/>
</dbReference>
<dbReference type="GO" id="GO:0043565">
    <property type="term" value="F:sequence-specific DNA binding"/>
    <property type="evidence" value="ECO:0007669"/>
    <property type="project" value="InterPro"/>
</dbReference>
<dbReference type="EMBL" id="BABT02000134">
    <property type="protein sequence ID" value="GAA97713.1"/>
    <property type="molecule type" value="Genomic_DNA"/>
</dbReference>
<evidence type="ECO:0000256" key="4">
    <source>
        <dbReference type="ARBA" id="ARBA00023015"/>
    </source>
</evidence>
<dbReference type="Pfam" id="PF00072">
    <property type="entry name" value="Response_reg"/>
    <property type="match status" value="1"/>
</dbReference>
<feature type="compositionally biased region" description="Polar residues" evidence="10">
    <location>
        <begin position="40"/>
        <end position="56"/>
    </location>
</feature>
<proteinExistence type="predicted"/>
<organism evidence="12 13">
    <name type="scientific">Mixia osmundae (strain CBS 9802 / IAM 14324 / JCM 22182 / KY 12970)</name>
    <dbReference type="NCBI Taxonomy" id="764103"/>
    <lineage>
        <taxon>Eukaryota</taxon>
        <taxon>Fungi</taxon>
        <taxon>Dikarya</taxon>
        <taxon>Basidiomycota</taxon>
        <taxon>Pucciniomycotina</taxon>
        <taxon>Mixiomycetes</taxon>
        <taxon>Mixiales</taxon>
        <taxon>Mixiaceae</taxon>
        <taxon>Mixia</taxon>
    </lineage>
</organism>
<dbReference type="InterPro" id="IPR011006">
    <property type="entry name" value="CheY-like_superfamily"/>
</dbReference>
<name>G7E4F3_MIXOS</name>
<dbReference type="Proteomes" id="UP000009131">
    <property type="component" value="Unassembled WGS sequence"/>
</dbReference>
<evidence type="ECO:0000313" key="12">
    <source>
        <dbReference type="EMBL" id="GAA97713.1"/>
    </source>
</evidence>
<dbReference type="OrthoDB" id="60033at2759"/>
<evidence type="ECO:0000256" key="9">
    <source>
        <dbReference type="PROSITE-ProRule" id="PRU00169"/>
    </source>
</evidence>
<feature type="compositionally biased region" description="Low complexity" evidence="10">
    <location>
        <begin position="128"/>
        <end position="138"/>
    </location>
</feature>
<feature type="compositionally biased region" description="Acidic residues" evidence="10">
    <location>
        <begin position="216"/>
        <end position="226"/>
    </location>
</feature>
<feature type="region of interest" description="Disordered" evidence="10">
    <location>
        <begin position="1"/>
        <end position="237"/>
    </location>
</feature>
<accession>G7E4F3</accession>
<dbReference type="PROSITE" id="PS00434">
    <property type="entry name" value="HSF_DOMAIN"/>
    <property type="match status" value="1"/>
</dbReference>
<dbReference type="FunFam" id="3.40.50.2300:FF:000212">
    <property type="entry name" value="Stress response regulator/HFS transcription factor"/>
    <property type="match status" value="1"/>
</dbReference>
<dbReference type="STRING" id="764103.G7E4F3"/>
<keyword evidence="6" id="KW-0804">Transcription</keyword>
<dbReference type="PANTHER" id="PTHR45339">
    <property type="entry name" value="HYBRID SIGNAL TRANSDUCTION HISTIDINE KINASE J"/>
    <property type="match status" value="1"/>
</dbReference>
<comment type="subcellular location">
    <subcellularLocation>
        <location evidence="1">Nucleus</location>
    </subcellularLocation>
</comment>
<keyword evidence="7" id="KW-0539">Nucleus</keyword>
<evidence type="ECO:0000256" key="1">
    <source>
        <dbReference type="ARBA" id="ARBA00004123"/>
    </source>
</evidence>
<feature type="compositionally biased region" description="Polar residues" evidence="10">
    <location>
        <begin position="353"/>
        <end position="368"/>
    </location>
</feature>